<protein>
    <submittedName>
        <fullName evidence="2">Uncharacterized protein</fullName>
    </submittedName>
</protein>
<feature type="compositionally biased region" description="Basic and acidic residues" evidence="1">
    <location>
        <begin position="56"/>
        <end position="65"/>
    </location>
</feature>
<gene>
    <name evidence="2" type="ORF">Tbon_02240</name>
</gene>
<evidence type="ECO:0000256" key="1">
    <source>
        <dbReference type="SAM" id="MobiDB-lite"/>
    </source>
</evidence>
<proteinExistence type="predicted"/>
<sequence length="65" mass="6880">MRLIYTGPTGPDTTLPLPEGWVAADHDEPDETAAAAKLASGLYREAPARGRQVKTSKQEDANAGD</sequence>
<name>A0ABX6C0H5_9CHLR</name>
<accession>A0ABX6C0H5</accession>
<reference evidence="2 3" key="1">
    <citation type="submission" date="2019-10" db="EMBL/GenBank/DDBJ databases">
        <title>Thermopilla bonchosmolovskayae gen. nov., sp. nov., a moderately thermophilic Chloroflexi bacterium from a Chukotka hot spring (Arctic, Russia), representing a novel classis Thermopillaia, which include previously uncultivated lineage OLB14.</title>
        <authorList>
            <person name="Kochetkova T.V."/>
            <person name="Zayulina K.S."/>
            <person name="Zhigarkov V.S."/>
            <person name="Minaev N.V."/>
            <person name="Novikov A."/>
            <person name="Toshchakov S.V."/>
            <person name="Elcheninov A.G."/>
            <person name="Kublanov I.V."/>
        </authorList>
    </citation>
    <scope>NUCLEOTIDE SEQUENCE [LARGE SCALE GENOMIC DNA]</scope>
    <source>
        <strain evidence="2 3">3753O</strain>
    </source>
</reference>
<organism evidence="2 3">
    <name type="scientific">Tepidiforma bonchosmolovskayae</name>
    <dbReference type="NCBI Taxonomy" id="2601677"/>
    <lineage>
        <taxon>Bacteria</taxon>
        <taxon>Bacillati</taxon>
        <taxon>Chloroflexota</taxon>
        <taxon>Tepidiformia</taxon>
        <taxon>Tepidiformales</taxon>
        <taxon>Tepidiformaceae</taxon>
        <taxon>Tepidiforma</taxon>
    </lineage>
</organism>
<dbReference type="RefSeq" id="WP_158066099.1">
    <property type="nucleotide sequence ID" value="NZ_CP042829.1"/>
</dbReference>
<evidence type="ECO:0000313" key="3">
    <source>
        <dbReference type="Proteomes" id="UP000326331"/>
    </source>
</evidence>
<dbReference type="EMBL" id="CP042829">
    <property type="protein sequence ID" value="QFG02163.1"/>
    <property type="molecule type" value="Genomic_DNA"/>
</dbReference>
<dbReference type="Proteomes" id="UP000326331">
    <property type="component" value="Chromosome"/>
</dbReference>
<evidence type="ECO:0000313" key="2">
    <source>
        <dbReference type="EMBL" id="QFG02163.1"/>
    </source>
</evidence>
<feature type="region of interest" description="Disordered" evidence="1">
    <location>
        <begin position="43"/>
        <end position="65"/>
    </location>
</feature>
<keyword evidence="3" id="KW-1185">Reference proteome</keyword>